<dbReference type="Proteomes" id="UP001500221">
    <property type="component" value="Unassembled WGS sequence"/>
</dbReference>
<dbReference type="InterPro" id="IPR036116">
    <property type="entry name" value="FN3_sf"/>
</dbReference>
<reference evidence="8" key="1">
    <citation type="journal article" date="2019" name="Int. J. Syst. Evol. Microbiol.">
        <title>The Global Catalogue of Microorganisms (GCM) 10K type strain sequencing project: providing services to taxonomists for standard genome sequencing and annotation.</title>
        <authorList>
            <consortium name="The Broad Institute Genomics Platform"/>
            <consortium name="The Broad Institute Genome Sequencing Center for Infectious Disease"/>
            <person name="Wu L."/>
            <person name="Ma J."/>
        </authorList>
    </citation>
    <scope>NUCLEOTIDE SEQUENCE [LARGE SCALE GENOMIC DNA]</scope>
    <source>
        <strain evidence="8">JCM 18459</strain>
    </source>
</reference>
<keyword evidence="3" id="KW-0472">Membrane</keyword>
<evidence type="ECO:0000256" key="2">
    <source>
        <dbReference type="ARBA" id="ARBA00023326"/>
    </source>
</evidence>
<organism evidence="7 8">
    <name type="scientific">Nocardioides marinquilinus</name>
    <dbReference type="NCBI Taxonomy" id="1210400"/>
    <lineage>
        <taxon>Bacteria</taxon>
        <taxon>Bacillati</taxon>
        <taxon>Actinomycetota</taxon>
        <taxon>Actinomycetes</taxon>
        <taxon>Propionibacteriales</taxon>
        <taxon>Nocardioidaceae</taxon>
        <taxon>Nocardioides</taxon>
    </lineage>
</organism>
<keyword evidence="4" id="KW-0732">Signal</keyword>
<evidence type="ECO:0000256" key="1">
    <source>
        <dbReference type="ARBA" id="ARBA00023295"/>
    </source>
</evidence>
<dbReference type="InterPro" id="IPR013783">
    <property type="entry name" value="Ig-like_fold"/>
</dbReference>
<dbReference type="CDD" id="cd00063">
    <property type="entry name" value="FN3"/>
    <property type="match status" value="2"/>
</dbReference>
<comment type="caution">
    <text evidence="7">The sequence shown here is derived from an EMBL/GenBank/DDBJ whole genome shotgun (WGS) entry which is preliminary data.</text>
</comment>
<sequence length="536" mass="55441">MSPALPSRKVAALAAAAAGLAVLAVAPAPATAAPSTTLTTAAPSVATFVPPDWFVDPMSPGQRRTLIPVPADPSSFKGGKLQQTRAVNRTRNGALAVPMRLAFGHQLTKGQAVTLDGTGLFSLNSVKLTGPARNQLTRLAAALDDAAAVRCEGYSDYAGAVDRNATLAAGRAAAVCRMLGQQVEGLETSTVSYGPTWPAAVGATSDARRLNRRVVVAVTRMQPPPPVEPTADVPGAPELLYVGGSDGTVYYTFNTPLDDGGSPITGYEVSTGAGWSPVQTELSRAAVRGVRIPRMCRGGCGDHYGYLPGVTNGSTVELAVRAVNAIGAGAPSQKQSTTVYGMPSAPTDLALEGGHGTIDATWGAPVDDGGLPITNYWISFNGGSSWTELGGDATSASAEDLPSGTYTVMVQASNGHSGGQLAIQDVEVLDSSQPIVHRAWWVAGDRVRVEHYQGTVPIFTEYQASVDGGAWVDIASDGSDPATDERGRLYFGAVDVPACAAPAGPCYQTDHTIRVRAVLGDRYSKPSEELTIDLPA</sequence>
<dbReference type="PROSITE" id="PS51123">
    <property type="entry name" value="OMPA_2"/>
    <property type="match status" value="1"/>
</dbReference>
<feature type="signal peptide" evidence="4">
    <location>
        <begin position="1"/>
        <end position="32"/>
    </location>
</feature>
<evidence type="ECO:0000259" key="5">
    <source>
        <dbReference type="PROSITE" id="PS50853"/>
    </source>
</evidence>
<keyword evidence="8" id="KW-1185">Reference proteome</keyword>
<proteinExistence type="predicted"/>
<feature type="chain" id="PRO_5045039085" description="OmpA family protein" evidence="4">
    <location>
        <begin position="33"/>
        <end position="536"/>
    </location>
</feature>
<dbReference type="PROSITE" id="PS50853">
    <property type="entry name" value="FN3"/>
    <property type="match status" value="1"/>
</dbReference>
<feature type="domain" description="Fibronectin type-III" evidence="5">
    <location>
        <begin position="342"/>
        <end position="434"/>
    </location>
</feature>
<evidence type="ECO:0000256" key="3">
    <source>
        <dbReference type="PROSITE-ProRule" id="PRU00473"/>
    </source>
</evidence>
<dbReference type="SMART" id="SM00060">
    <property type="entry name" value="FN3"/>
    <property type="match status" value="2"/>
</dbReference>
<dbReference type="InterPro" id="IPR036737">
    <property type="entry name" value="OmpA-like_sf"/>
</dbReference>
<keyword evidence="2" id="KW-0624">Polysaccharide degradation</keyword>
<dbReference type="Gene3D" id="2.60.40.10">
    <property type="entry name" value="Immunoglobulins"/>
    <property type="match status" value="2"/>
</dbReference>
<dbReference type="SUPFAM" id="SSF103088">
    <property type="entry name" value="OmpA-like"/>
    <property type="match status" value="1"/>
</dbReference>
<dbReference type="Gene3D" id="3.30.1330.60">
    <property type="entry name" value="OmpA-like domain"/>
    <property type="match status" value="1"/>
</dbReference>
<accession>A0ABP9P6R9</accession>
<feature type="domain" description="OmpA-like" evidence="6">
    <location>
        <begin position="108"/>
        <end position="222"/>
    </location>
</feature>
<keyword evidence="1" id="KW-0326">Glycosidase</keyword>
<gene>
    <name evidence="7" type="ORF">GCM10023340_03970</name>
</gene>
<evidence type="ECO:0000259" key="6">
    <source>
        <dbReference type="PROSITE" id="PS51123"/>
    </source>
</evidence>
<dbReference type="InterPro" id="IPR006665">
    <property type="entry name" value="OmpA-like"/>
</dbReference>
<dbReference type="RefSeq" id="WP_345453990.1">
    <property type="nucleotide sequence ID" value="NZ_BAABKG010000001.1"/>
</dbReference>
<dbReference type="EMBL" id="BAABKG010000001">
    <property type="protein sequence ID" value="GAA5141750.1"/>
    <property type="molecule type" value="Genomic_DNA"/>
</dbReference>
<evidence type="ECO:0000313" key="8">
    <source>
        <dbReference type="Proteomes" id="UP001500221"/>
    </source>
</evidence>
<keyword evidence="2" id="KW-0119">Carbohydrate metabolism</keyword>
<evidence type="ECO:0008006" key="9">
    <source>
        <dbReference type="Google" id="ProtNLM"/>
    </source>
</evidence>
<dbReference type="InterPro" id="IPR003961">
    <property type="entry name" value="FN3_dom"/>
</dbReference>
<evidence type="ECO:0000313" key="7">
    <source>
        <dbReference type="EMBL" id="GAA5141750.1"/>
    </source>
</evidence>
<keyword evidence="1" id="KW-0378">Hydrolase</keyword>
<protein>
    <recommendedName>
        <fullName evidence="9">OmpA family protein</fullName>
    </recommendedName>
</protein>
<evidence type="ECO:0000256" key="4">
    <source>
        <dbReference type="SAM" id="SignalP"/>
    </source>
</evidence>
<name>A0ABP9P6R9_9ACTN</name>
<dbReference type="SUPFAM" id="SSF49265">
    <property type="entry name" value="Fibronectin type III"/>
    <property type="match status" value="1"/>
</dbReference>